<dbReference type="Pfam" id="PF00023">
    <property type="entry name" value="Ank"/>
    <property type="match status" value="2"/>
</dbReference>
<name>A0A1V9ZD24_ACHHY</name>
<dbReference type="SMART" id="SM00248">
    <property type="entry name" value="ANK"/>
    <property type="match status" value="5"/>
</dbReference>
<evidence type="ECO:0000256" key="1">
    <source>
        <dbReference type="ARBA" id="ARBA00022737"/>
    </source>
</evidence>
<protein>
    <submittedName>
        <fullName evidence="5">Uncharacterized protein</fullName>
    </submittedName>
</protein>
<evidence type="ECO:0000313" key="5">
    <source>
        <dbReference type="EMBL" id="OQR95811.1"/>
    </source>
</evidence>
<feature type="repeat" description="ANK" evidence="3">
    <location>
        <begin position="497"/>
        <end position="529"/>
    </location>
</feature>
<feature type="transmembrane region" description="Helical" evidence="4">
    <location>
        <begin position="82"/>
        <end position="101"/>
    </location>
</feature>
<evidence type="ECO:0000256" key="4">
    <source>
        <dbReference type="SAM" id="Phobius"/>
    </source>
</evidence>
<proteinExistence type="predicted"/>
<dbReference type="AlphaFoldDB" id="A0A1V9ZD24"/>
<dbReference type="EMBL" id="JNBR01000198">
    <property type="protein sequence ID" value="OQR95811.1"/>
    <property type="molecule type" value="Genomic_DNA"/>
</dbReference>
<dbReference type="InterPro" id="IPR002110">
    <property type="entry name" value="Ankyrin_rpt"/>
</dbReference>
<dbReference type="PROSITE" id="PS50297">
    <property type="entry name" value="ANK_REP_REGION"/>
    <property type="match status" value="4"/>
</dbReference>
<sequence length="622" mass="70149">MQLPEPPSSPIFDAAEPSRVCKKNTFVSKRMHVQLGRVGWMNVLLLVPAILFNLYSEGHFEGPDIGRSACLLYNDVRVIVRLVLWATSFVLFLPTTGYRAFRLYRVRYEAMPSRMCQRLHASVLPPSTLPAPRPYVVRTMYLRVCEVVALIQIILLAFTLVYIPLGMFDASWTWNCYSALPQSLYHVIMALSFALSIWAYIVTWDFLVMFHQLRTHLLFQHCVFGNANRGHMGPHGHSPKDVLRHCMWAAVRDQNIDALRLALNRARELDPTFALSWFPHARLRFFRFFSCTRYNPLHLAIKTRQPDAVALLLEAGFDPNAREKVQTAEFGLRNIYQDVFYFFSHDYREPPSLYGPRGWFEHTLLTPLHVAVIRSDHQLVLDLLRAGANPNAPAHASNPTYATPPLFWATNVDVSKSLLEHGANQLHVPKNGYFMTAYEDALIHGRHAIARLLESWGGDIALTPLHDAAAEGVAEAMTPFLSPVSVNTLGEQSNGLFRRTPLHWAAIRGQVDTARVLLENGAAIDAVDTSGRTPLSWACYLNHPALVEELLVRWKADPNVLDYLGQSIPCLCASRDGIESNIFRLLRENGLADFGTLDNGDTPLHIALKLHHDKTAVALVRS</sequence>
<dbReference type="Pfam" id="PF12796">
    <property type="entry name" value="Ank_2"/>
    <property type="match status" value="1"/>
</dbReference>
<accession>A0A1V9ZD24</accession>
<dbReference type="Gene3D" id="1.25.40.20">
    <property type="entry name" value="Ankyrin repeat-containing domain"/>
    <property type="match status" value="2"/>
</dbReference>
<keyword evidence="1" id="KW-0677">Repeat</keyword>
<feature type="repeat" description="ANK" evidence="3">
    <location>
        <begin position="292"/>
        <end position="324"/>
    </location>
</feature>
<reference evidence="5 6" key="1">
    <citation type="journal article" date="2014" name="Genome Biol. Evol.">
        <title>The secreted proteins of Achlya hypogyna and Thraustotheca clavata identify the ancestral oomycete secretome and reveal gene acquisitions by horizontal gene transfer.</title>
        <authorList>
            <person name="Misner I."/>
            <person name="Blouin N."/>
            <person name="Leonard G."/>
            <person name="Richards T.A."/>
            <person name="Lane C.E."/>
        </authorList>
    </citation>
    <scope>NUCLEOTIDE SEQUENCE [LARGE SCALE GENOMIC DNA]</scope>
    <source>
        <strain evidence="5 6">ATCC 48635</strain>
    </source>
</reference>
<dbReference type="STRING" id="1202772.A0A1V9ZD24"/>
<feature type="repeat" description="ANK" evidence="3">
    <location>
        <begin position="599"/>
        <end position="622"/>
    </location>
</feature>
<organism evidence="5 6">
    <name type="scientific">Achlya hypogyna</name>
    <name type="common">Oomycete</name>
    <name type="synonym">Protoachlya hypogyna</name>
    <dbReference type="NCBI Taxonomy" id="1202772"/>
    <lineage>
        <taxon>Eukaryota</taxon>
        <taxon>Sar</taxon>
        <taxon>Stramenopiles</taxon>
        <taxon>Oomycota</taxon>
        <taxon>Saprolegniomycetes</taxon>
        <taxon>Saprolegniales</taxon>
        <taxon>Achlyaceae</taxon>
        <taxon>Achlya</taxon>
    </lineage>
</organism>
<evidence type="ECO:0000256" key="2">
    <source>
        <dbReference type="ARBA" id="ARBA00023043"/>
    </source>
</evidence>
<feature type="repeat" description="ANK" evidence="3">
    <location>
        <begin position="530"/>
        <end position="563"/>
    </location>
</feature>
<dbReference type="OrthoDB" id="194358at2759"/>
<feature type="transmembrane region" description="Helical" evidence="4">
    <location>
        <begin position="183"/>
        <end position="207"/>
    </location>
</feature>
<dbReference type="SUPFAM" id="SSF48403">
    <property type="entry name" value="Ankyrin repeat"/>
    <property type="match status" value="1"/>
</dbReference>
<evidence type="ECO:0000256" key="3">
    <source>
        <dbReference type="PROSITE-ProRule" id="PRU00023"/>
    </source>
</evidence>
<feature type="transmembrane region" description="Helical" evidence="4">
    <location>
        <begin position="141"/>
        <end position="163"/>
    </location>
</feature>
<keyword evidence="4" id="KW-0812">Transmembrane</keyword>
<dbReference type="Proteomes" id="UP000243579">
    <property type="component" value="Unassembled WGS sequence"/>
</dbReference>
<feature type="non-terminal residue" evidence="5">
    <location>
        <position position="622"/>
    </location>
</feature>
<gene>
    <name evidence="5" type="ORF">ACHHYP_00033</name>
</gene>
<keyword evidence="4" id="KW-1133">Transmembrane helix</keyword>
<keyword evidence="2 3" id="KW-0040">ANK repeat</keyword>
<keyword evidence="6" id="KW-1185">Reference proteome</keyword>
<dbReference type="InterPro" id="IPR036770">
    <property type="entry name" value="Ankyrin_rpt-contain_sf"/>
</dbReference>
<feature type="repeat" description="ANK" evidence="3">
    <location>
        <begin position="363"/>
        <end position="395"/>
    </location>
</feature>
<dbReference type="PANTHER" id="PTHR24126:SF14">
    <property type="entry name" value="ANK_REP_REGION DOMAIN-CONTAINING PROTEIN"/>
    <property type="match status" value="1"/>
</dbReference>
<keyword evidence="4" id="KW-0472">Membrane</keyword>
<dbReference type="PANTHER" id="PTHR24126">
    <property type="entry name" value="ANKYRIN REPEAT, PH AND SEC7 DOMAIN CONTAINING PROTEIN SECG-RELATED"/>
    <property type="match status" value="1"/>
</dbReference>
<comment type="caution">
    <text evidence="5">The sequence shown here is derived from an EMBL/GenBank/DDBJ whole genome shotgun (WGS) entry which is preliminary data.</text>
</comment>
<evidence type="ECO:0000313" key="6">
    <source>
        <dbReference type="Proteomes" id="UP000243579"/>
    </source>
</evidence>
<feature type="transmembrane region" description="Helical" evidence="4">
    <location>
        <begin position="38"/>
        <end position="55"/>
    </location>
</feature>
<dbReference type="PROSITE" id="PS50088">
    <property type="entry name" value="ANK_REPEAT"/>
    <property type="match status" value="5"/>
</dbReference>